<dbReference type="Proteomes" id="UP000011081">
    <property type="component" value="Unassembled WGS sequence"/>
</dbReference>
<dbReference type="VEuPathDB" id="MicrosporidiaDB:VCUG_02197"/>
<dbReference type="GeneID" id="19880064"/>
<organism evidence="1 2">
    <name type="scientific">Vavraia culicis (isolate floridensis)</name>
    <name type="common">Microsporidian parasite</name>
    <dbReference type="NCBI Taxonomy" id="948595"/>
    <lineage>
        <taxon>Eukaryota</taxon>
        <taxon>Fungi</taxon>
        <taxon>Fungi incertae sedis</taxon>
        <taxon>Microsporidia</taxon>
        <taxon>Pleistophoridae</taxon>
        <taxon>Vavraia</taxon>
    </lineage>
</organism>
<protein>
    <submittedName>
        <fullName evidence="1">Uncharacterized protein</fullName>
    </submittedName>
</protein>
<accession>L2GRP8</accession>
<dbReference type="AlphaFoldDB" id="L2GRP8"/>
<name>L2GRP8_VAVCU</name>
<dbReference type="EMBL" id="GL877451">
    <property type="protein sequence ID" value="ELA46309.1"/>
    <property type="molecule type" value="Genomic_DNA"/>
</dbReference>
<reference evidence="2" key="1">
    <citation type="submission" date="2011-03" db="EMBL/GenBank/DDBJ databases">
        <title>The genome sequence of Vavraia culicis strain floridensis.</title>
        <authorList>
            <consortium name="The Broad Institute Genome Sequencing Platform"/>
            <person name="Cuomo C."/>
            <person name="Becnel J."/>
            <person name="Sanscrainte N."/>
            <person name="Young S.K."/>
            <person name="Zeng Q."/>
            <person name="Gargeya S."/>
            <person name="Fitzgerald M."/>
            <person name="Haas B."/>
            <person name="Abouelleil A."/>
            <person name="Alvarado L."/>
            <person name="Arachchi H.M."/>
            <person name="Berlin A."/>
            <person name="Chapman S.B."/>
            <person name="Gearin G."/>
            <person name="Goldberg J."/>
            <person name="Griggs A."/>
            <person name="Gujja S."/>
            <person name="Hansen M."/>
            <person name="Heiman D."/>
            <person name="Howarth C."/>
            <person name="Larimer J."/>
            <person name="Lui A."/>
            <person name="MacDonald P.J.P."/>
            <person name="McCowen C."/>
            <person name="Montmayeur A."/>
            <person name="Murphy C."/>
            <person name="Neiman D."/>
            <person name="Pearson M."/>
            <person name="Priest M."/>
            <person name="Roberts A."/>
            <person name="Saif S."/>
            <person name="Shea T."/>
            <person name="Sisk P."/>
            <person name="Stolte C."/>
            <person name="Sykes S."/>
            <person name="Wortman J."/>
            <person name="Nusbaum C."/>
            <person name="Birren B."/>
        </authorList>
    </citation>
    <scope>NUCLEOTIDE SEQUENCE [LARGE SCALE GENOMIC DNA]</scope>
    <source>
        <strain evidence="2">floridensis</strain>
    </source>
</reference>
<evidence type="ECO:0000313" key="2">
    <source>
        <dbReference type="Proteomes" id="UP000011081"/>
    </source>
</evidence>
<dbReference type="HOGENOM" id="CLU_2051430_0_0_1"/>
<gene>
    <name evidence="1" type="ORF">VCUG_02197</name>
</gene>
<dbReference type="InParanoid" id="L2GRP8"/>
<proteinExistence type="predicted"/>
<dbReference type="RefSeq" id="XP_008075210.1">
    <property type="nucleotide sequence ID" value="XM_008077019.1"/>
</dbReference>
<keyword evidence="2" id="KW-1185">Reference proteome</keyword>
<sequence length="120" mass="14104">MKRQTNALVLKNRFDRAMHRCTFLFDRLRLKTYQIVPKGCVDRSGRCNIRRKATASYFYGTGDKFRLESDKYAISSESIRSQEIKHLLMTRTNNNYNPEQILISFTNQIICNDVGTKFLI</sequence>
<evidence type="ECO:0000313" key="1">
    <source>
        <dbReference type="EMBL" id="ELA46309.1"/>
    </source>
</evidence>